<dbReference type="Proteomes" id="UP000271339">
    <property type="component" value="Unassembled WGS sequence"/>
</dbReference>
<keyword evidence="1" id="KW-1133">Transmembrane helix</keyword>
<dbReference type="InterPro" id="IPR037185">
    <property type="entry name" value="EmrE-like"/>
</dbReference>
<dbReference type="InterPro" id="IPR000620">
    <property type="entry name" value="EamA_dom"/>
</dbReference>
<evidence type="ECO:0000259" key="2">
    <source>
        <dbReference type="Pfam" id="PF00892"/>
    </source>
</evidence>
<dbReference type="RefSeq" id="WP_121907327.1">
    <property type="nucleotide sequence ID" value="NZ_REFC01000012.1"/>
</dbReference>
<sequence>MIALLLSIVASTLIFVIFKLFGKYKINTLHAIVVNYFVACTSGIIAYSEPVTIGNLPEYPWFIYTIALGALFIIVFNLMALTTQRSGLSVVSVATKMSVVIPIVFGLLYYKESLGIFKIIGIVLALMAVYLASIKSKDGLSIQSKNLIFPALVFLGSGIIDTSIKFLEDTFVAKNDVPLFSATIFASAASIGVLLLIGQKIRGTFKFELKNVIAGIVLGVPNYFSVYFLVQALRGDIFDSSDVFTINNVAIVTLSTFIGILIFGEKLLPKNWLGIALALASIILVALAAW</sequence>
<comment type="caution">
    <text evidence="3">The sequence shown here is derived from an EMBL/GenBank/DDBJ whole genome shotgun (WGS) entry which is preliminary data.</text>
</comment>
<reference evidence="3 4" key="1">
    <citation type="submission" date="2018-10" db="EMBL/GenBank/DDBJ databases">
        <title>Genomic Encyclopedia of Archaeal and Bacterial Type Strains, Phase II (KMG-II): from individual species to whole genera.</title>
        <authorList>
            <person name="Goeker M."/>
        </authorList>
    </citation>
    <scope>NUCLEOTIDE SEQUENCE [LARGE SCALE GENOMIC DNA]</scope>
    <source>
        <strain evidence="3 4">DSM 23424</strain>
    </source>
</reference>
<organism evidence="3 4">
    <name type="scientific">Ulvibacter antarcticus</name>
    <dbReference type="NCBI Taxonomy" id="442714"/>
    <lineage>
        <taxon>Bacteria</taxon>
        <taxon>Pseudomonadati</taxon>
        <taxon>Bacteroidota</taxon>
        <taxon>Flavobacteriia</taxon>
        <taxon>Flavobacteriales</taxon>
        <taxon>Flavobacteriaceae</taxon>
        <taxon>Ulvibacter</taxon>
    </lineage>
</organism>
<feature type="transmembrane region" description="Helical" evidence="1">
    <location>
        <begin position="29"/>
        <end position="47"/>
    </location>
</feature>
<dbReference type="GO" id="GO:0016020">
    <property type="term" value="C:membrane"/>
    <property type="evidence" value="ECO:0007669"/>
    <property type="project" value="InterPro"/>
</dbReference>
<feature type="domain" description="EamA" evidence="2">
    <location>
        <begin position="2"/>
        <end position="133"/>
    </location>
</feature>
<dbReference type="OrthoDB" id="1524053at2"/>
<evidence type="ECO:0000313" key="3">
    <source>
        <dbReference type="EMBL" id="RMA64913.1"/>
    </source>
</evidence>
<name>A0A3L9YWM1_9FLAO</name>
<feature type="transmembrane region" description="Helical" evidence="1">
    <location>
        <begin position="245"/>
        <end position="264"/>
    </location>
</feature>
<feature type="transmembrane region" description="Helical" evidence="1">
    <location>
        <begin position="116"/>
        <end position="134"/>
    </location>
</feature>
<accession>A0A3L9YWM1</accession>
<feature type="transmembrane region" description="Helical" evidence="1">
    <location>
        <begin position="6"/>
        <end position="22"/>
    </location>
</feature>
<keyword evidence="1" id="KW-0472">Membrane</keyword>
<dbReference type="Pfam" id="PF00892">
    <property type="entry name" value="EamA"/>
    <property type="match status" value="1"/>
</dbReference>
<dbReference type="SUPFAM" id="SSF103481">
    <property type="entry name" value="Multidrug resistance efflux transporter EmrE"/>
    <property type="match status" value="2"/>
</dbReference>
<proteinExistence type="predicted"/>
<dbReference type="Gene3D" id="1.10.3730.20">
    <property type="match status" value="1"/>
</dbReference>
<feature type="transmembrane region" description="Helical" evidence="1">
    <location>
        <begin position="179"/>
        <end position="197"/>
    </location>
</feature>
<evidence type="ECO:0000256" key="1">
    <source>
        <dbReference type="SAM" id="Phobius"/>
    </source>
</evidence>
<gene>
    <name evidence="3" type="ORF">BXY75_1798</name>
</gene>
<dbReference type="EMBL" id="REFC01000012">
    <property type="protein sequence ID" value="RMA64913.1"/>
    <property type="molecule type" value="Genomic_DNA"/>
</dbReference>
<feature type="transmembrane region" description="Helical" evidence="1">
    <location>
        <begin position="271"/>
        <end position="289"/>
    </location>
</feature>
<feature type="transmembrane region" description="Helical" evidence="1">
    <location>
        <begin position="146"/>
        <end position="167"/>
    </location>
</feature>
<feature type="transmembrane region" description="Helical" evidence="1">
    <location>
        <begin position="88"/>
        <end position="110"/>
    </location>
</feature>
<evidence type="ECO:0000313" key="4">
    <source>
        <dbReference type="Proteomes" id="UP000271339"/>
    </source>
</evidence>
<feature type="transmembrane region" description="Helical" evidence="1">
    <location>
        <begin position="209"/>
        <end position="233"/>
    </location>
</feature>
<dbReference type="AlphaFoldDB" id="A0A3L9YWM1"/>
<feature type="transmembrane region" description="Helical" evidence="1">
    <location>
        <begin position="59"/>
        <end position="81"/>
    </location>
</feature>
<keyword evidence="1" id="KW-0812">Transmembrane</keyword>
<protein>
    <submittedName>
        <fullName evidence="3">EamA-like transporter family protein</fullName>
    </submittedName>
</protein>
<keyword evidence="4" id="KW-1185">Reference proteome</keyword>